<dbReference type="InterPro" id="IPR036397">
    <property type="entry name" value="RNaseH_sf"/>
</dbReference>
<gene>
    <name evidence="2" type="ORF">Tco_0748151</name>
</gene>
<dbReference type="Proteomes" id="UP001151760">
    <property type="component" value="Unassembled WGS sequence"/>
</dbReference>
<sequence length="283" mass="33105">MIKPDWSFPFEIMCDTSDYAVKAVLGKRKDKHFQPFHYASKTMNEAQENCITTEKELMDVVFTFDKFRQAEIRDLFPKEQLMTIFDKGDEPWYADYANYLASQVCEIFDVWGIDFMGPFPSSKRKKYILVAIDYVSKWVEAQAFSRSDARNMVNFLKGLFGHFGIPKPLISARGTTPFRIIYGKACHIPVKLEHKAYWALNLYNIDLTKAGTNRFLQINKLDELRLDAYESSISYKERRKKWHDKRIKMPTKYEKGDKVLIFNSCMRLFPVDDITLDDEGGVT</sequence>
<dbReference type="PROSITE" id="PS50994">
    <property type="entry name" value="INTEGRASE"/>
    <property type="match status" value="1"/>
</dbReference>
<dbReference type="InterPro" id="IPR001584">
    <property type="entry name" value="Integrase_cat-core"/>
</dbReference>
<dbReference type="InterPro" id="IPR041577">
    <property type="entry name" value="RT_RNaseH_2"/>
</dbReference>
<keyword evidence="2" id="KW-0695">RNA-directed DNA polymerase</keyword>
<dbReference type="SUPFAM" id="SSF53098">
    <property type="entry name" value="Ribonuclease H-like"/>
    <property type="match status" value="1"/>
</dbReference>
<dbReference type="GO" id="GO:0003964">
    <property type="term" value="F:RNA-directed DNA polymerase activity"/>
    <property type="evidence" value="ECO:0007669"/>
    <property type="project" value="UniProtKB-KW"/>
</dbReference>
<reference evidence="2" key="2">
    <citation type="submission" date="2022-01" db="EMBL/GenBank/DDBJ databases">
        <authorList>
            <person name="Yamashiro T."/>
            <person name="Shiraishi A."/>
            <person name="Satake H."/>
            <person name="Nakayama K."/>
        </authorList>
    </citation>
    <scope>NUCLEOTIDE SEQUENCE</scope>
</reference>
<dbReference type="SUPFAM" id="SSF56672">
    <property type="entry name" value="DNA/RNA polymerases"/>
    <property type="match status" value="1"/>
</dbReference>
<dbReference type="InterPro" id="IPR052160">
    <property type="entry name" value="Gypsy_RT_Integrase-like"/>
</dbReference>
<accession>A0ABQ4YXD7</accession>
<evidence type="ECO:0000259" key="1">
    <source>
        <dbReference type="PROSITE" id="PS50994"/>
    </source>
</evidence>
<dbReference type="Gene3D" id="3.30.420.10">
    <property type="entry name" value="Ribonuclease H-like superfamily/Ribonuclease H"/>
    <property type="match status" value="1"/>
</dbReference>
<dbReference type="Pfam" id="PF17919">
    <property type="entry name" value="RT_RNaseH_2"/>
    <property type="match status" value="1"/>
</dbReference>
<keyword evidence="2" id="KW-0548">Nucleotidyltransferase</keyword>
<keyword evidence="3" id="KW-1185">Reference proteome</keyword>
<comment type="caution">
    <text evidence="2">The sequence shown here is derived from an EMBL/GenBank/DDBJ whole genome shotgun (WGS) entry which is preliminary data.</text>
</comment>
<name>A0ABQ4YXD7_9ASTR</name>
<evidence type="ECO:0000313" key="2">
    <source>
        <dbReference type="EMBL" id="GJS81610.1"/>
    </source>
</evidence>
<reference evidence="2" key="1">
    <citation type="journal article" date="2022" name="Int. J. Mol. Sci.">
        <title>Draft Genome of Tanacetum Coccineum: Genomic Comparison of Closely Related Tanacetum-Family Plants.</title>
        <authorList>
            <person name="Yamashiro T."/>
            <person name="Shiraishi A."/>
            <person name="Nakayama K."/>
            <person name="Satake H."/>
        </authorList>
    </citation>
    <scope>NUCLEOTIDE SEQUENCE</scope>
</reference>
<dbReference type="PANTHER" id="PTHR47266">
    <property type="entry name" value="ENDONUCLEASE-RELATED"/>
    <property type="match status" value="1"/>
</dbReference>
<proteinExistence type="predicted"/>
<dbReference type="InterPro" id="IPR012337">
    <property type="entry name" value="RNaseH-like_sf"/>
</dbReference>
<evidence type="ECO:0000313" key="3">
    <source>
        <dbReference type="Proteomes" id="UP001151760"/>
    </source>
</evidence>
<dbReference type="EMBL" id="BQNB010010760">
    <property type="protein sequence ID" value="GJS81610.1"/>
    <property type="molecule type" value="Genomic_DNA"/>
</dbReference>
<organism evidence="2 3">
    <name type="scientific">Tanacetum coccineum</name>
    <dbReference type="NCBI Taxonomy" id="301880"/>
    <lineage>
        <taxon>Eukaryota</taxon>
        <taxon>Viridiplantae</taxon>
        <taxon>Streptophyta</taxon>
        <taxon>Embryophyta</taxon>
        <taxon>Tracheophyta</taxon>
        <taxon>Spermatophyta</taxon>
        <taxon>Magnoliopsida</taxon>
        <taxon>eudicotyledons</taxon>
        <taxon>Gunneridae</taxon>
        <taxon>Pentapetalae</taxon>
        <taxon>asterids</taxon>
        <taxon>campanulids</taxon>
        <taxon>Asterales</taxon>
        <taxon>Asteraceae</taxon>
        <taxon>Asteroideae</taxon>
        <taxon>Anthemideae</taxon>
        <taxon>Anthemidinae</taxon>
        <taxon>Tanacetum</taxon>
    </lineage>
</organism>
<feature type="domain" description="Integrase catalytic" evidence="1">
    <location>
        <begin position="87"/>
        <end position="175"/>
    </location>
</feature>
<protein>
    <submittedName>
        <fullName evidence="2">Reverse transcriptase domain-containing protein</fullName>
    </submittedName>
</protein>
<dbReference type="InterPro" id="IPR043502">
    <property type="entry name" value="DNA/RNA_pol_sf"/>
</dbReference>
<keyword evidence="2" id="KW-0808">Transferase</keyword>